<dbReference type="SMART" id="SM00717">
    <property type="entry name" value="SANT"/>
    <property type="match status" value="2"/>
</dbReference>
<evidence type="ECO:0000259" key="9">
    <source>
        <dbReference type="PROSITE" id="PS50090"/>
    </source>
</evidence>
<evidence type="ECO:0000256" key="4">
    <source>
        <dbReference type="ARBA" id="ARBA00022737"/>
    </source>
</evidence>
<evidence type="ECO:0000313" key="12">
    <source>
        <dbReference type="Proteomes" id="UP001217089"/>
    </source>
</evidence>
<dbReference type="InterPro" id="IPR009057">
    <property type="entry name" value="Homeodomain-like_sf"/>
</dbReference>
<dbReference type="InterPro" id="IPR021786">
    <property type="entry name" value="Cdc5p/Cef1_C"/>
</dbReference>
<evidence type="ECO:0000256" key="7">
    <source>
        <dbReference type="ARBA" id="ARBA00023242"/>
    </source>
</evidence>
<feature type="domain" description="Myb-like" evidence="9">
    <location>
        <begin position="3"/>
        <end position="45"/>
    </location>
</feature>
<dbReference type="PROSITE" id="PS50090">
    <property type="entry name" value="MYB_LIKE"/>
    <property type="match status" value="2"/>
</dbReference>
<keyword evidence="3" id="KW-0747">Spliceosome</keyword>
<sequence>MPRIMIKGGVWRNTEDEILKAAVMKYGKNQWARIASLLHRKSAKQFEWLDPSIKKTEWSREEEEKLLHLAKLMPTQWRTIAPIIGRTAAQCLEHYEYLLDKAQNRDESEDDPRKLKPGEIDPNPETKPAKPDPIDMDEDELEMLSEARARLANTQALQKRRELRAAGIEIKKQRKKKRGVDYNAEIPFEKKAAPGFYDTSEEVYQPEEINFKRLRQQNLDGELRSAKEERERKKDKQRQKKRKENDLPGAIASQSNFQEPVKKRSKLVLPAPQISDAELEEVVKVGQASEYAKQQAEETGAENGASQALLQDYNITSSANLRTPRTPAVQDNILQEAQNIMALTVVDTPLKGGLNTPLHNSDFSGVTPKQQVSQTPNLVINTPMRTPGQESSTGLTPRGGVTPRGGAGGQTPLVTPVRDKLNINQPYSDFESQANDKYYQTEMKDQLRQGLASLPKPKNDYEIVVPEDMDQGTEDNAEQEMYVEDQADLDDRSEADRLAKLQKEMKLRSQPVQRDLPRPADVNNYILRVVGHGDPPLTELQKAEELIKKEMLTMLHYDAAYTPTLSQLGVVPGKKGQKGAMNQAQHLAFLEQHKYDNYTEDEINEAKALLQKEMGVVKQGMNHGDLSLESYSQVWDECYSQVLFLPSQNRYTRANLASKKDRIESLEKRLESRAQGLMKQIHDTYEQIEQTFVEYKTFEDLRHHEIGAIPKRMEYYVNLGYGKG</sequence>
<comment type="similarity">
    <text evidence="1">Belongs to the CEF1 family.</text>
</comment>
<feature type="region of interest" description="Disordered" evidence="8">
    <location>
        <begin position="103"/>
        <end position="136"/>
    </location>
</feature>
<dbReference type="Gene3D" id="1.10.10.60">
    <property type="entry name" value="Homeodomain-like"/>
    <property type="match status" value="2"/>
</dbReference>
<dbReference type="SUPFAM" id="SSF46689">
    <property type="entry name" value="Homeodomain-like"/>
    <property type="match status" value="2"/>
</dbReference>
<keyword evidence="5" id="KW-0238">DNA-binding</keyword>
<evidence type="ECO:0000256" key="8">
    <source>
        <dbReference type="SAM" id="MobiDB-lite"/>
    </source>
</evidence>
<dbReference type="InterPro" id="IPR047240">
    <property type="entry name" value="SANT_CDC5L_II"/>
</dbReference>
<dbReference type="Pfam" id="PF00249">
    <property type="entry name" value="Myb_DNA-binding"/>
    <property type="match status" value="2"/>
</dbReference>
<dbReference type="InterPro" id="IPR001005">
    <property type="entry name" value="SANT/Myb"/>
</dbReference>
<feature type="region of interest" description="Disordered" evidence="8">
    <location>
        <begin position="380"/>
        <end position="415"/>
    </location>
</feature>
<evidence type="ECO:0000256" key="1">
    <source>
        <dbReference type="ARBA" id="ARBA00010506"/>
    </source>
</evidence>
<dbReference type="EMBL" id="JARBDR010000337">
    <property type="protein sequence ID" value="KAJ8315098.1"/>
    <property type="molecule type" value="Genomic_DNA"/>
</dbReference>
<reference evidence="11 12" key="1">
    <citation type="submission" date="2022-12" db="EMBL/GenBank/DDBJ databases">
        <title>Chromosome-level genome of Tegillarca granosa.</title>
        <authorList>
            <person name="Kim J."/>
        </authorList>
    </citation>
    <scope>NUCLEOTIDE SEQUENCE [LARGE SCALE GENOMIC DNA]</scope>
    <source>
        <strain evidence="11">Teg-2019</strain>
        <tissue evidence="11">Adductor muscle</tissue>
    </source>
</reference>
<feature type="compositionally biased region" description="Basic and acidic residues" evidence="8">
    <location>
        <begin position="103"/>
        <end position="119"/>
    </location>
</feature>
<dbReference type="PANTHER" id="PTHR45885:SF1">
    <property type="entry name" value="CELL DIVISION CYCLE 5-LIKE PROTEIN"/>
    <property type="match status" value="1"/>
</dbReference>
<gene>
    <name evidence="11" type="ORF">KUTeg_007248</name>
</gene>
<feature type="region of interest" description="Disordered" evidence="8">
    <location>
        <begin position="213"/>
        <end position="264"/>
    </location>
</feature>
<keyword evidence="7" id="KW-0539">Nucleus</keyword>
<accession>A0ABQ9FCP5</accession>
<dbReference type="InterPro" id="IPR017930">
    <property type="entry name" value="Myb_dom"/>
</dbReference>
<organism evidence="11 12">
    <name type="scientific">Tegillarca granosa</name>
    <name type="common">Malaysian cockle</name>
    <name type="synonym">Anadara granosa</name>
    <dbReference type="NCBI Taxonomy" id="220873"/>
    <lineage>
        <taxon>Eukaryota</taxon>
        <taxon>Metazoa</taxon>
        <taxon>Spiralia</taxon>
        <taxon>Lophotrochozoa</taxon>
        <taxon>Mollusca</taxon>
        <taxon>Bivalvia</taxon>
        <taxon>Autobranchia</taxon>
        <taxon>Pteriomorphia</taxon>
        <taxon>Arcoida</taxon>
        <taxon>Arcoidea</taxon>
        <taxon>Arcidae</taxon>
        <taxon>Tegillarca</taxon>
    </lineage>
</organism>
<protein>
    <submittedName>
        <fullName evidence="11">Uncharacterized protein</fullName>
    </submittedName>
</protein>
<dbReference type="CDD" id="cd11659">
    <property type="entry name" value="SANT_CDC5_II"/>
    <property type="match status" value="1"/>
</dbReference>
<keyword evidence="6" id="KW-0508">mRNA splicing</keyword>
<evidence type="ECO:0000256" key="6">
    <source>
        <dbReference type="ARBA" id="ARBA00023187"/>
    </source>
</evidence>
<dbReference type="CDD" id="cd00167">
    <property type="entry name" value="SANT"/>
    <property type="match status" value="1"/>
</dbReference>
<feature type="compositionally biased region" description="Basic and acidic residues" evidence="8">
    <location>
        <begin position="221"/>
        <end position="234"/>
    </location>
</feature>
<feature type="domain" description="HTH myb-type" evidence="10">
    <location>
        <begin position="50"/>
        <end position="103"/>
    </location>
</feature>
<comment type="caution">
    <text evidence="11">The sequence shown here is derived from an EMBL/GenBank/DDBJ whole genome shotgun (WGS) entry which is preliminary data.</text>
</comment>
<evidence type="ECO:0000256" key="2">
    <source>
        <dbReference type="ARBA" id="ARBA00022664"/>
    </source>
</evidence>
<feature type="domain" description="Myb-like" evidence="9">
    <location>
        <begin position="50"/>
        <end position="99"/>
    </location>
</feature>
<keyword evidence="4" id="KW-0677">Repeat</keyword>
<evidence type="ECO:0000313" key="11">
    <source>
        <dbReference type="EMBL" id="KAJ8315098.1"/>
    </source>
</evidence>
<name>A0ABQ9FCP5_TEGGR</name>
<keyword evidence="2" id="KW-0507">mRNA processing</keyword>
<feature type="domain" description="HTH myb-type" evidence="10">
    <location>
        <begin position="1"/>
        <end position="45"/>
    </location>
</feature>
<keyword evidence="12" id="KW-1185">Reference proteome</keyword>
<dbReference type="PANTHER" id="PTHR45885">
    <property type="entry name" value="CELL DIVISION CYCLE 5-LIKE PROTEIN"/>
    <property type="match status" value="1"/>
</dbReference>
<evidence type="ECO:0000256" key="3">
    <source>
        <dbReference type="ARBA" id="ARBA00022728"/>
    </source>
</evidence>
<dbReference type="Proteomes" id="UP001217089">
    <property type="component" value="Unassembled WGS sequence"/>
</dbReference>
<proteinExistence type="inferred from homology"/>
<dbReference type="PROSITE" id="PS51294">
    <property type="entry name" value="HTH_MYB"/>
    <property type="match status" value="2"/>
</dbReference>
<evidence type="ECO:0000256" key="5">
    <source>
        <dbReference type="ARBA" id="ARBA00023125"/>
    </source>
</evidence>
<dbReference type="InterPro" id="IPR047242">
    <property type="entry name" value="CDC5L/Cef1"/>
</dbReference>
<dbReference type="Pfam" id="PF11831">
    <property type="entry name" value="Myb_Cef"/>
    <property type="match status" value="1"/>
</dbReference>
<evidence type="ECO:0000259" key="10">
    <source>
        <dbReference type="PROSITE" id="PS51294"/>
    </source>
</evidence>
<feature type="compositionally biased region" description="Polar residues" evidence="8">
    <location>
        <begin position="380"/>
        <end position="392"/>
    </location>
</feature>